<dbReference type="Pfam" id="PF04064">
    <property type="entry name" value="DUF384"/>
    <property type="match status" value="1"/>
</dbReference>
<feature type="domain" description="Protein HGH1 N-terminal" evidence="3">
    <location>
        <begin position="97"/>
        <end position="280"/>
    </location>
</feature>
<proteinExistence type="inferred from homology"/>
<evidence type="ECO:0000313" key="5">
    <source>
        <dbReference type="EMBL" id="GJJ74527.1"/>
    </source>
</evidence>
<dbReference type="AlphaFoldDB" id="A0A9P3LXW8"/>
<sequence length="372" mass="41681">MEAQIIELLPFLHDGRMEVRQIAIHNIVSFTAPNSEFFQVFVKNAKSLTKDLKALVKDDEVIAHDALRSLINLSGEALICAELDDEDFLKYLVFTIIISKKNILADLGCMLLSNMCKNENTLNKLVSLQGKPVEGLTTATAAVAQLADVFLKGTDKGYNPQCNFDFLASVFAMVATTSEGRNALFAKDDNELSPLSKIVCFTEHPSLIRRGGVITTIKNAGFAVEHHPALLDEDDINVLPYILLPLCGPEEFDLDDMEGMPEDIQLLPPTKTRESDAHLRETLLEGLILLTSTRQGRDYLREKKTYPVVQKMHLAEPEDHVREVAEKIVNMLMRDEIPEITEIKETEDDEDEIPEITEIKETEDDEDGISEV</sequence>
<dbReference type="Proteomes" id="UP000827284">
    <property type="component" value="Unassembled WGS sequence"/>
</dbReference>
<gene>
    <name evidence="5" type="ORF">EMPS_06885</name>
</gene>
<evidence type="ECO:0000256" key="1">
    <source>
        <dbReference type="ARBA" id="ARBA00006712"/>
    </source>
</evidence>
<accession>A0A9P3LXW8</accession>
<evidence type="ECO:0000259" key="4">
    <source>
        <dbReference type="Pfam" id="PF04064"/>
    </source>
</evidence>
<dbReference type="InterPro" id="IPR007206">
    <property type="entry name" value="Protein_HGH1_C"/>
</dbReference>
<evidence type="ECO:0000259" key="3">
    <source>
        <dbReference type="Pfam" id="PF04063"/>
    </source>
</evidence>
<organism evidence="5 6">
    <name type="scientific">Entomortierella parvispora</name>
    <dbReference type="NCBI Taxonomy" id="205924"/>
    <lineage>
        <taxon>Eukaryota</taxon>
        <taxon>Fungi</taxon>
        <taxon>Fungi incertae sedis</taxon>
        <taxon>Mucoromycota</taxon>
        <taxon>Mortierellomycotina</taxon>
        <taxon>Mortierellomycetes</taxon>
        <taxon>Mortierellales</taxon>
        <taxon>Mortierellaceae</taxon>
        <taxon>Entomortierella</taxon>
    </lineage>
</organism>
<comment type="caution">
    <text evidence="5">The sequence shown here is derived from an EMBL/GenBank/DDBJ whole genome shotgun (WGS) entry which is preliminary data.</text>
</comment>
<dbReference type="EMBL" id="BQFW01000009">
    <property type="protein sequence ID" value="GJJ74527.1"/>
    <property type="molecule type" value="Genomic_DNA"/>
</dbReference>
<reference evidence="5" key="1">
    <citation type="submission" date="2021-11" db="EMBL/GenBank/DDBJ databases">
        <authorList>
            <person name="Herlambang A."/>
            <person name="Guo Y."/>
            <person name="Takashima Y."/>
            <person name="Nishizawa T."/>
        </authorList>
    </citation>
    <scope>NUCLEOTIDE SEQUENCE</scope>
    <source>
        <strain evidence="5">E1425</strain>
    </source>
</reference>
<dbReference type="SUPFAM" id="SSF48371">
    <property type="entry name" value="ARM repeat"/>
    <property type="match status" value="1"/>
</dbReference>
<dbReference type="PANTHER" id="PTHR13387">
    <property type="entry name" value="PROTEIN HGH1 HOMOLOG"/>
    <property type="match status" value="1"/>
</dbReference>
<reference evidence="5" key="2">
    <citation type="journal article" date="2022" name="Microbiol. Resour. Announc.">
        <title>Whole-Genome Sequence of Entomortierella parvispora E1425, a Mucoromycotan Fungus Associated with Burkholderiaceae-Related Endosymbiotic Bacteria.</title>
        <authorList>
            <person name="Herlambang A."/>
            <person name="Guo Y."/>
            <person name="Takashima Y."/>
            <person name="Narisawa K."/>
            <person name="Ohta H."/>
            <person name="Nishizawa T."/>
        </authorList>
    </citation>
    <scope>NUCLEOTIDE SEQUENCE</scope>
    <source>
        <strain evidence="5">E1425</strain>
    </source>
</reference>
<name>A0A9P3LXW8_9FUNG</name>
<comment type="similarity">
    <text evidence="1">Belongs to the HGH1 family.</text>
</comment>
<dbReference type="OrthoDB" id="338814at2759"/>
<feature type="domain" description="Protein HGH1 C-terminal" evidence="4">
    <location>
        <begin position="287"/>
        <end position="337"/>
    </location>
</feature>
<evidence type="ECO:0000256" key="2">
    <source>
        <dbReference type="SAM" id="MobiDB-lite"/>
    </source>
</evidence>
<feature type="region of interest" description="Disordered" evidence="2">
    <location>
        <begin position="345"/>
        <end position="372"/>
    </location>
</feature>
<dbReference type="PANTHER" id="PTHR13387:SF9">
    <property type="entry name" value="PROTEIN HGH1 HOMOLOG"/>
    <property type="match status" value="1"/>
</dbReference>
<evidence type="ECO:0000313" key="6">
    <source>
        <dbReference type="Proteomes" id="UP000827284"/>
    </source>
</evidence>
<dbReference type="InterPro" id="IPR007205">
    <property type="entry name" value="Protein_HGH1_N"/>
</dbReference>
<dbReference type="Pfam" id="PF04063">
    <property type="entry name" value="DUF383"/>
    <property type="match status" value="1"/>
</dbReference>
<dbReference type="InterPro" id="IPR016024">
    <property type="entry name" value="ARM-type_fold"/>
</dbReference>
<evidence type="ECO:0008006" key="7">
    <source>
        <dbReference type="Google" id="ProtNLM"/>
    </source>
</evidence>
<protein>
    <recommendedName>
        <fullName evidence="7">Protein HGH1 homolog</fullName>
    </recommendedName>
</protein>
<dbReference type="InterPro" id="IPR039717">
    <property type="entry name" value="Hgh1"/>
</dbReference>
<keyword evidence="6" id="KW-1185">Reference proteome</keyword>